<feature type="domain" description="J" evidence="2">
    <location>
        <begin position="10"/>
        <end position="75"/>
    </location>
</feature>
<feature type="transmembrane region" description="Helical" evidence="1">
    <location>
        <begin position="216"/>
        <end position="239"/>
    </location>
</feature>
<feature type="transmembrane region" description="Helical" evidence="1">
    <location>
        <begin position="113"/>
        <end position="131"/>
    </location>
</feature>
<feature type="transmembrane region" description="Helical" evidence="1">
    <location>
        <begin position="245"/>
        <end position="265"/>
    </location>
</feature>
<name>A0A935CAD1_9BACT</name>
<dbReference type="SUPFAM" id="SSF46565">
    <property type="entry name" value="Chaperone J-domain"/>
    <property type="match status" value="1"/>
</dbReference>
<keyword evidence="1" id="KW-1133">Transmembrane helix</keyword>
<protein>
    <submittedName>
        <fullName evidence="3">DnaJ domain-containing protein</fullName>
    </submittedName>
</protein>
<dbReference type="PANTHER" id="PTHR24074">
    <property type="entry name" value="CO-CHAPERONE PROTEIN DJLA"/>
    <property type="match status" value="1"/>
</dbReference>
<keyword evidence="1" id="KW-0812">Transmembrane</keyword>
<dbReference type="Gene3D" id="1.10.287.110">
    <property type="entry name" value="DnaJ domain"/>
    <property type="match status" value="1"/>
</dbReference>
<reference evidence="3" key="1">
    <citation type="submission" date="2021-01" db="EMBL/GenBank/DDBJ databases">
        <title>Marivirga aurantiaca sp. nov., isolated from intertidal surface sediments.</title>
        <authorList>
            <person name="Zhang M."/>
        </authorList>
    </citation>
    <scope>NUCLEOTIDE SEQUENCE</scope>
    <source>
        <strain evidence="3">S37H4</strain>
    </source>
</reference>
<evidence type="ECO:0000313" key="4">
    <source>
        <dbReference type="Proteomes" id="UP000611723"/>
    </source>
</evidence>
<keyword evidence="1" id="KW-0472">Membrane</keyword>
<evidence type="ECO:0000313" key="3">
    <source>
        <dbReference type="EMBL" id="MBK6266696.1"/>
    </source>
</evidence>
<dbReference type="AlphaFoldDB" id="A0A935CAD1"/>
<gene>
    <name evidence="3" type="ORF">JKA74_16745</name>
</gene>
<dbReference type="PROSITE" id="PS50076">
    <property type="entry name" value="DNAJ_2"/>
    <property type="match status" value="1"/>
</dbReference>
<dbReference type="SMART" id="SM00271">
    <property type="entry name" value="DnaJ"/>
    <property type="match status" value="1"/>
</dbReference>
<dbReference type="EMBL" id="JAEQBW010000010">
    <property type="protein sequence ID" value="MBK6266696.1"/>
    <property type="molecule type" value="Genomic_DNA"/>
</dbReference>
<evidence type="ECO:0000259" key="2">
    <source>
        <dbReference type="PROSITE" id="PS50076"/>
    </source>
</evidence>
<dbReference type="InterPro" id="IPR001623">
    <property type="entry name" value="DnaJ_domain"/>
</dbReference>
<evidence type="ECO:0000256" key="1">
    <source>
        <dbReference type="SAM" id="Phobius"/>
    </source>
</evidence>
<dbReference type="InterPro" id="IPR036869">
    <property type="entry name" value="J_dom_sf"/>
</dbReference>
<dbReference type="CDD" id="cd06257">
    <property type="entry name" value="DnaJ"/>
    <property type="match status" value="1"/>
</dbReference>
<dbReference type="PRINTS" id="PR00625">
    <property type="entry name" value="JDOMAIN"/>
</dbReference>
<dbReference type="Pfam" id="PF00226">
    <property type="entry name" value="DnaJ"/>
    <property type="match status" value="1"/>
</dbReference>
<comment type="caution">
    <text evidence="3">The sequence shown here is derived from an EMBL/GenBank/DDBJ whole genome shotgun (WGS) entry which is preliminary data.</text>
</comment>
<dbReference type="Proteomes" id="UP000611723">
    <property type="component" value="Unassembled WGS sequence"/>
</dbReference>
<dbReference type="RefSeq" id="WP_201432383.1">
    <property type="nucleotide sequence ID" value="NZ_JAEQBW010000010.1"/>
</dbReference>
<dbReference type="InterPro" id="IPR050817">
    <property type="entry name" value="DjlA_DnaK_co-chaperone"/>
</dbReference>
<proteinExistence type="predicted"/>
<keyword evidence="4" id="KW-1185">Reference proteome</keyword>
<sequence length="266" mass="31364">MSNSEHIYYQSLRELGLAEGATPDEIKQAFRSLSKKYHPDVYPDDQGEQFKAINNAYLYLKKHPEPPQTVYESQTVYQENYKEEYRKKYWARKKKESEMKRQMFHWIFSRVRIILLVVSFLNIILAVDYLLPNQEIEKQLISARGFTKSYNARGGKIHEYYTLLNFNDGYEMRIKHADSEIFEEGEIFKISASPITAQPIKVESLKNPGQMFYQRYGVFAVFGFIIPLVLICSWLYFYLIKNNDYRLSLVILILILGMAQLVLLFA</sequence>
<organism evidence="3 4">
    <name type="scientific">Marivirga aurantiaca</name>
    <dbReference type="NCBI Taxonomy" id="2802615"/>
    <lineage>
        <taxon>Bacteria</taxon>
        <taxon>Pseudomonadati</taxon>
        <taxon>Bacteroidota</taxon>
        <taxon>Cytophagia</taxon>
        <taxon>Cytophagales</taxon>
        <taxon>Marivirgaceae</taxon>
        <taxon>Marivirga</taxon>
    </lineage>
</organism>
<accession>A0A935CAD1</accession>